<dbReference type="InterPro" id="IPR020006">
    <property type="entry name" value="FlhF"/>
</dbReference>
<dbReference type="Pfam" id="PF00448">
    <property type="entry name" value="SRP54"/>
    <property type="match status" value="1"/>
</dbReference>
<feature type="domain" description="SRP54-type proteins GTP-binding" evidence="15">
    <location>
        <begin position="168"/>
        <end position="359"/>
    </location>
</feature>
<evidence type="ECO:0000256" key="9">
    <source>
        <dbReference type="ARBA" id="ARBA00023134"/>
    </source>
</evidence>
<dbReference type="RefSeq" id="WP_061801705.1">
    <property type="nucleotide sequence ID" value="NZ_FOXX01000001.1"/>
</dbReference>
<sequence>MKVKKYRVKTMKEAMDKIRGELGREAVILNSKAVKTGGFLGLFKTKRLEVIAAVERGTQSAPSVKKREEKPKQQASPSLQYEELLLEIKSLKEVVSSSSAEKKFASYPEAVKEVFVHLENQGIQESILDEMAPLLLEKYFLGEANVVKEAKHYIKDLVIPLYTEKEAKKCINLVGPTGVGKTTTLAKLAAKYVLQDGKSVAFITTDTYRVSAISQLKTYADILNVPLLVCYNKGEFEKALEKFVSYDHILIDTAGRNYRDEQYVKALQSFIPFQNNMDTHLILALTAKQSDMEEIVSRFSSVPIQSFLFTKSDETSSLGAIINMMHKYKKPVYYITNGQDVPDDLLSVTENNIANFLFEEE</sequence>
<evidence type="ECO:0000256" key="8">
    <source>
        <dbReference type="ARBA" id="ARBA00022927"/>
    </source>
</evidence>
<dbReference type="SMART" id="SM00382">
    <property type="entry name" value="AAA"/>
    <property type="match status" value="1"/>
</dbReference>
<keyword evidence="8" id="KW-0653">Protein transport</keyword>
<feature type="domain" description="AAA+ ATPase" evidence="14">
    <location>
        <begin position="167"/>
        <end position="307"/>
    </location>
</feature>
<keyword evidence="5" id="KW-1003">Cell membrane</keyword>
<proteinExistence type="inferred from homology"/>
<accession>A0A1I5VK33</accession>
<evidence type="ECO:0000259" key="14">
    <source>
        <dbReference type="SMART" id="SM00382"/>
    </source>
</evidence>
<keyword evidence="17" id="KW-1185">Reference proteome</keyword>
<dbReference type="SMART" id="SM00962">
    <property type="entry name" value="SRP54"/>
    <property type="match status" value="1"/>
</dbReference>
<evidence type="ECO:0000313" key="16">
    <source>
        <dbReference type="EMBL" id="SFQ07914.1"/>
    </source>
</evidence>
<dbReference type="Proteomes" id="UP000182762">
    <property type="component" value="Unassembled WGS sequence"/>
</dbReference>
<dbReference type="InterPro" id="IPR047040">
    <property type="entry name" value="FlhF__GTPase_dom"/>
</dbReference>
<comment type="similarity">
    <text evidence="2">Belongs to the GTP-binding SRP family.</text>
</comment>
<name>A0A1I5VK33_9BACI</name>
<evidence type="ECO:0000256" key="4">
    <source>
        <dbReference type="ARBA" id="ARBA00022448"/>
    </source>
</evidence>
<gene>
    <name evidence="16" type="ORF">SAMN02745910_00148</name>
</gene>
<comment type="subcellular location">
    <subcellularLocation>
        <location evidence="1">Cell membrane</location>
        <topology evidence="1">Peripheral membrane protein</topology>
        <orientation evidence="1">Cytoplasmic side</orientation>
    </subcellularLocation>
</comment>
<keyword evidence="9" id="KW-0342">GTP-binding</keyword>
<evidence type="ECO:0000256" key="5">
    <source>
        <dbReference type="ARBA" id="ARBA00022475"/>
    </source>
</evidence>
<evidence type="ECO:0000256" key="10">
    <source>
        <dbReference type="ARBA" id="ARBA00023136"/>
    </source>
</evidence>
<dbReference type="Gene3D" id="1.20.120.1380">
    <property type="entry name" value="Flagellar FlhF biosynthesis protein, N domain"/>
    <property type="match status" value="1"/>
</dbReference>
<keyword evidence="16" id="KW-0969">Cilium</keyword>
<evidence type="ECO:0000256" key="2">
    <source>
        <dbReference type="ARBA" id="ARBA00008531"/>
    </source>
</evidence>
<keyword evidence="7" id="KW-1005">Bacterial flagellum biogenesis</keyword>
<keyword evidence="16" id="KW-0282">Flagellum</keyword>
<dbReference type="InterPro" id="IPR003593">
    <property type="entry name" value="AAA+_ATPase"/>
</dbReference>
<dbReference type="InterPro" id="IPR027417">
    <property type="entry name" value="P-loop_NTPase"/>
</dbReference>
<evidence type="ECO:0000256" key="6">
    <source>
        <dbReference type="ARBA" id="ARBA00022741"/>
    </source>
</evidence>
<dbReference type="InterPro" id="IPR000897">
    <property type="entry name" value="SRP54_GTPase_dom"/>
</dbReference>
<evidence type="ECO:0000256" key="1">
    <source>
        <dbReference type="ARBA" id="ARBA00004413"/>
    </source>
</evidence>
<organism evidence="16 17">
    <name type="scientific">Priestia endophytica DSM 13796</name>
    <dbReference type="NCBI Taxonomy" id="1121089"/>
    <lineage>
        <taxon>Bacteria</taxon>
        <taxon>Bacillati</taxon>
        <taxon>Bacillota</taxon>
        <taxon>Bacilli</taxon>
        <taxon>Bacillales</taxon>
        <taxon>Bacillaceae</taxon>
        <taxon>Priestia</taxon>
    </lineage>
</organism>
<keyword evidence="6" id="KW-0547">Nucleotide-binding</keyword>
<comment type="caution">
    <text evidence="16">The sequence shown here is derived from an EMBL/GenBank/DDBJ whole genome shotgun (WGS) entry which is preliminary data.</text>
</comment>
<dbReference type="EMBL" id="FOXX01000001">
    <property type="protein sequence ID" value="SFQ07914.1"/>
    <property type="molecule type" value="Genomic_DNA"/>
</dbReference>
<dbReference type="PANTHER" id="PTHR43134">
    <property type="entry name" value="SIGNAL RECOGNITION PARTICLE RECEPTOR SUBUNIT ALPHA"/>
    <property type="match status" value="1"/>
</dbReference>
<evidence type="ECO:0000256" key="13">
    <source>
        <dbReference type="NCBIfam" id="TIGR03499"/>
    </source>
</evidence>
<evidence type="ECO:0000313" key="17">
    <source>
        <dbReference type="Proteomes" id="UP000182762"/>
    </source>
</evidence>
<dbReference type="Gene3D" id="3.40.50.300">
    <property type="entry name" value="P-loop containing nucleotide triphosphate hydrolases"/>
    <property type="match status" value="1"/>
</dbReference>
<protein>
    <recommendedName>
        <fullName evidence="3 13">Flagellar biosynthesis protein FlhF</fullName>
    </recommendedName>
</protein>
<dbReference type="NCBIfam" id="TIGR03499">
    <property type="entry name" value="FlhF"/>
    <property type="match status" value="1"/>
</dbReference>
<dbReference type="CDD" id="cd17873">
    <property type="entry name" value="FlhF"/>
    <property type="match status" value="1"/>
</dbReference>
<evidence type="ECO:0000256" key="11">
    <source>
        <dbReference type="ARBA" id="ARBA00023225"/>
    </source>
</evidence>
<evidence type="ECO:0000256" key="12">
    <source>
        <dbReference type="ARBA" id="ARBA00025337"/>
    </source>
</evidence>
<keyword evidence="11" id="KW-1006">Bacterial flagellum protein export</keyword>
<keyword evidence="4" id="KW-0813">Transport</keyword>
<evidence type="ECO:0000256" key="3">
    <source>
        <dbReference type="ARBA" id="ARBA00014919"/>
    </source>
</evidence>
<dbReference type="GeneID" id="93708926"/>
<keyword evidence="16" id="KW-0966">Cell projection</keyword>
<comment type="function">
    <text evidence="12">Necessary for flagellar biosynthesis. May be involved in translocation of the flagellum.</text>
</comment>
<reference evidence="16 17" key="1">
    <citation type="submission" date="2016-10" db="EMBL/GenBank/DDBJ databases">
        <authorList>
            <person name="Varghese N."/>
            <person name="Submissions S."/>
        </authorList>
    </citation>
    <scope>NUCLEOTIDE SEQUENCE [LARGE SCALE GENOMIC DNA]</scope>
    <source>
        <strain evidence="16 17">DSM 13796</strain>
    </source>
</reference>
<keyword evidence="10" id="KW-0472">Membrane</keyword>
<dbReference type="SUPFAM" id="SSF52540">
    <property type="entry name" value="P-loop containing nucleoside triphosphate hydrolases"/>
    <property type="match status" value="1"/>
</dbReference>
<dbReference type="PANTHER" id="PTHR43134:SF3">
    <property type="entry name" value="FLAGELLAR BIOSYNTHESIS PROTEIN FLHF"/>
    <property type="match status" value="1"/>
</dbReference>
<evidence type="ECO:0000259" key="15">
    <source>
        <dbReference type="SMART" id="SM00962"/>
    </source>
</evidence>
<evidence type="ECO:0000256" key="7">
    <source>
        <dbReference type="ARBA" id="ARBA00022795"/>
    </source>
</evidence>